<gene>
    <name evidence="1" type="ordered locus">Pcar_2637</name>
</gene>
<protein>
    <recommendedName>
        <fullName evidence="3">Class I SAM-dependent methyltransferase</fullName>
    </recommendedName>
</protein>
<reference evidence="1 2" key="2">
    <citation type="journal article" date="2012" name="BMC Genomics">
        <title>The genome of Pelobacter carbinolicus reveals surprising metabolic capabilities and physiological features.</title>
        <authorList>
            <person name="Aklujkar M."/>
            <person name="Haveman S.A."/>
            <person name="Didonato R.Jr."/>
            <person name="Chertkov O."/>
            <person name="Han C.S."/>
            <person name="Land M.L."/>
            <person name="Brown P."/>
            <person name="Lovley D.R."/>
        </authorList>
    </citation>
    <scope>NUCLEOTIDE SEQUENCE [LARGE SCALE GENOMIC DNA]</scope>
    <source>
        <strain evidence="2">DSM 2380 / NBRC 103641 / GraBd1</strain>
    </source>
</reference>
<dbReference type="AlphaFoldDB" id="Q3A182"/>
<evidence type="ECO:0008006" key="3">
    <source>
        <dbReference type="Google" id="ProtNLM"/>
    </source>
</evidence>
<dbReference type="OrthoDB" id="9255629at2"/>
<dbReference type="CDD" id="cd02440">
    <property type="entry name" value="AdoMet_MTases"/>
    <property type="match status" value="1"/>
</dbReference>
<dbReference type="EMBL" id="CP000142">
    <property type="protein sequence ID" value="ABA89875.1"/>
    <property type="molecule type" value="Genomic_DNA"/>
</dbReference>
<evidence type="ECO:0000313" key="2">
    <source>
        <dbReference type="Proteomes" id="UP000002534"/>
    </source>
</evidence>
<evidence type="ECO:0000313" key="1">
    <source>
        <dbReference type="EMBL" id="ABA89875.1"/>
    </source>
</evidence>
<dbReference type="KEGG" id="pca:Pcar_2637"/>
<dbReference type="HOGENOM" id="CLU_976405_0_0_7"/>
<proteinExistence type="predicted"/>
<sequence>MVKSDWNTDVVNARIMNRSDKQRYAAGSPDPREVDAYAGCLPGDSTLGVVLGMTPELRNMAARHCKKLISVDHSEAAIATYEDWLAPALRHKEQVVHGDWNTLGSVLQEPPDFILGDGIFGNVVPLDGYSDLLCSIRSTLSRNGCFVTRHCLMPGAVLDNPDHRLELLEKFRRNLIDEAGFGLSMRLQGYVDIAYDRSNFVLDNAKLFSAVDKDRESGLISVSEYHIIRRYLFSGLNTLPTERVWEGLLSGAGFRFERLNCQGKYWYDYYPIYACRPF</sequence>
<organism evidence="1 2">
    <name type="scientific">Syntrophotalea carbinolica (strain DSM 2380 / NBRC 103641 / GraBd1)</name>
    <name type="common">Pelobacter carbinolicus</name>
    <dbReference type="NCBI Taxonomy" id="338963"/>
    <lineage>
        <taxon>Bacteria</taxon>
        <taxon>Pseudomonadati</taxon>
        <taxon>Thermodesulfobacteriota</taxon>
        <taxon>Desulfuromonadia</taxon>
        <taxon>Desulfuromonadales</taxon>
        <taxon>Syntrophotaleaceae</taxon>
        <taxon>Syntrophotalea</taxon>
    </lineage>
</organism>
<dbReference type="InterPro" id="IPR029063">
    <property type="entry name" value="SAM-dependent_MTases_sf"/>
</dbReference>
<dbReference type="SUPFAM" id="SSF53335">
    <property type="entry name" value="S-adenosyl-L-methionine-dependent methyltransferases"/>
    <property type="match status" value="1"/>
</dbReference>
<name>Q3A182_SYNC1</name>
<keyword evidence="2" id="KW-1185">Reference proteome</keyword>
<dbReference type="Proteomes" id="UP000002534">
    <property type="component" value="Chromosome"/>
</dbReference>
<reference evidence="2" key="1">
    <citation type="submission" date="2005-10" db="EMBL/GenBank/DDBJ databases">
        <title>Complete sequence of Pelobacter carbinolicus DSM 2380.</title>
        <authorList>
            <person name="Copeland A."/>
            <person name="Lucas S."/>
            <person name="Lapidus A."/>
            <person name="Barry K."/>
            <person name="Detter J.C."/>
            <person name="Glavina T."/>
            <person name="Hammon N."/>
            <person name="Israni S."/>
            <person name="Pitluck S."/>
            <person name="Chertkov O."/>
            <person name="Schmutz J."/>
            <person name="Larimer F."/>
            <person name="Land M."/>
            <person name="Kyrpides N."/>
            <person name="Ivanova N."/>
            <person name="Richardson P."/>
        </authorList>
    </citation>
    <scope>NUCLEOTIDE SEQUENCE [LARGE SCALE GENOMIC DNA]</scope>
    <source>
        <strain evidence="2">DSM 2380 / NBRC 103641 / GraBd1</strain>
    </source>
</reference>
<dbReference type="RefSeq" id="WP_011342415.1">
    <property type="nucleotide sequence ID" value="NC_007498.2"/>
</dbReference>
<dbReference type="Gene3D" id="3.40.50.150">
    <property type="entry name" value="Vaccinia Virus protein VP39"/>
    <property type="match status" value="1"/>
</dbReference>
<dbReference type="eggNOG" id="ENOG50341VP">
    <property type="taxonomic scope" value="Bacteria"/>
</dbReference>
<accession>Q3A182</accession>